<accession>Q6PNZ6</accession>
<reference evidence="2" key="1">
    <citation type="journal article" date="2006" name="Plant Physiol.">
        <title>Molecular changes occurring during acquisition of abscission competence following auxin depletion in Mirabilis jalapa.</title>
        <authorList>
            <person name="Meir S."/>
            <person name="Hunter D.A."/>
            <person name="Chen J.C."/>
            <person name="Halaly V."/>
            <person name="Reid M.S."/>
        </authorList>
    </citation>
    <scope>NUCLEOTIDE SEQUENCE</scope>
    <source>
        <tissue evidence="2">Petiole abscission zone</tissue>
    </source>
</reference>
<evidence type="ECO:0000313" key="2">
    <source>
        <dbReference type="EMBL" id="AAT07461.1"/>
    </source>
</evidence>
<feature type="non-terminal residue" evidence="2">
    <location>
        <position position="1"/>
    </location>
</feature>
<dbReference type="AlphaFoldDB" id="Q6PNZ6"/>
<sequence>LQKILEEQQKAGIGLVTSSQSSSLTTGEQTDARLVHPLSPSASETPPKPSESKTDSSSFLPLKHGADGQEDLEQQPSQKRPRHEGKPQSHNSDMTVIDNSS</sequence>
<dbReference type="EMBL" id="AY589707">
    <property type="protein sequence ID" value="AAT07461.1"/>
    <property type="molecule type" value="mRNA"/>
</dbReference>
<evidence type="ECO:0000256" key="1">
    <source>
        <dbReference type="SAM" id="MobiDB-lite"/>
    </source>
</evidence>
<name>Q6PNZ6_MIRJA</name>
<proteinExistence type="evidence at transcript level"/>
<feature type="compositionally biased region" description="Polar residues" evidence="1">
    <location>
        <begin position="88"/>
        <end position="101"/>
    </location>
</feature>
<organism evidence="2">
    <name type="scientific">Mirabilis jalapa</name>
    <name type="common">Garden four-o'clock</name>
    <dbReference type="NCBI Taxonomy" id="3538"/>
    <lineage>
        <taxon>Eukaryota</taxon>
        <taxon>Viridiplantae</taxon>
        <taxon>Streptophyta</taxon>
        <taxon>Embryophyta</taxon>
        <taxon>Tracheophyta</taxon>
        <taxon>Spermatophyta</taxon>
        <taxon>Magnoliopsida</taxon>
        <taxon>eudicotyledons</taxon>
        <taxon>Gunneridae</taxon>
        <taxon>Pentapetalae</taxon>
        <taxon>Caryophyllales</taxon>
        <taxon>Nyctaginaceae</taxon>
        <taxon>Mirabilis</taxon>
    </lineage>
</organism>
<feature type="region of interest" description="Disordered" evidence="1">
    <location>
        <begin position="1"/>
        <end position="101"/>
    </location>
</feature>
<protein>
    <submittedName>
        <fullName evidence="2">Uncharacterized protein</fullName>
    </submittedName>
</protein>
<feature type="compositionally biased region" description="Low complexity" evidence="1">
    <location>
        <begin position="17"/>
        <end position="26"/>
    </location>
</feature>
<feature type="non-terminal residue" evidence="2">
    <location>
        <position position="101"/>
    </location>
</feature>